<dbReference type="Gene3D" id="1.10.260.40">
    <property type="entry name" value="lambda repressor-like DNA-binding domains"/>
    <property type="match status" value="1"/>
</dbReference>
<dbReference type="PANTHER" id="PTHR36511">
    <property type="entry name" value="MERR FAMILY BACTERIAL REGULATORY PROTEIN"/>
    <property type="match status" value="1"/>
</dbReference>
<gene>
    <name evidence="5" type="ORF">ACFSNC_21085</name>
</gene>
<proteinExistence type="predicted"/>
<keyword evidence="1" id="KW-0805">Transcription regulation</keyword>
<evidence type="ECO:0000256" key="1">
    <source>
        <dbReference type="ARBA" id="ARBA00023015"/>
    </source>
</evidence>
<comment type="caution">
    <text evidence="5">The sequence shown here is derived from an EMBL/GenBank/DDBJ whole genome shotgun (WGS) entry which is preliminary data.</text>
</comment>
<keyword evidence="2" id="KW-0238">DNA-binding</keyword>
<dbReference type="PANTHER" id="PTHR36511:SF4">
    <property type="entry name" value="ANTITOXIN MQSA"/>
    <property type="match status" value="1"/>
</dbReference>
<dbReference type="CDD" id="cd00093">
    <property type="entry name" value="HTH_XRE"/>
    <property type="match status" value="1"/>
</dbReference>
<protein>
    <submittedName>
        <fullName evidence="5">Helix-turn-helix domain-containing protein</fullName>
    </submittedName>
</protein>
<evidence type="ECO:0000256" key="2">
    <source>
        <dbReference type="ARBA" id="ARBA00023125"/>
    </source>
</evidence>
<evidence type="ECO:0000259" key="4">
    <source>
        <dbReference type="PROSITE" id="PS50943"/>
    </source>
</evidence>
<dbReference type="SUPFAM" id="SSF47413">
    <property type="entry name" value="lambda repressor-like DNA-binding domains"/>
    <property type="match status" value="1"/>
</dbReference>
<evidence type="ECO:0000313" key="5">
    <source>
        <dbReference type="EMBL" id="MFD2142910.1"/>
    </source>
</evidence>
<dbReference type="Proteomes" id="UP001597299">
    <property type="component" value="Unassembled WGS sequence"/>
</dbReference>
<dbReference type="InterPro" id="IPR001387">
    <property type="entry name" value="Cro/C1-type_HTH"/>
</dbReference>
<reference evidence="6" key="1">
    <citation type="journal article" date="2019" name="Int. J. Syst. Evol. Microbiol.">
        <title>The Global Catalogue of Microorganisms (GCM) 10K type strain sequencing project: providing services to taxonomists for standard genome sequencing and annotation.</title>
        <authorList>
            <consortium name="The Broad Institute Genomics Platform"/>
            <consortium name="The Broad Institute Genome Sequencing Center for Infectious Disease"/>
            <person name="Wu L."/>
            <person name="Ma J."/>
        </authorList>
    </citation>
    <scope>NUCLEOTIDE SEQUENCE [LARGE SCALE GENOMIC DNA]</scope>
    <source>
        <strain evidence="6">CCM 7435</strain>
    </source>
</reference>
<dbReference type="InterPro" id="IPR010982">
    <property type="entry name" value="Lambda_DNA-bd_dom_sf"/>
</dbReference>
<keyword evidence="3" id="KW-0804">Transcription</keyword>
<dbReference type="InterPro" id="IPR052359">
    <property type="entry name" value="HTH-type_reg/antitoxin"/>
</dbReference>
<dbReference type="SMART" id="SM00530">
    <property type="entry name" value="HTH_XRE"/>
    <property type="match status" value="1"/>
</dbReference>
<dbReference type="RefSeq" id="WP_213356128.1">
    <property type="nucleotide sequence ID" value="NZ_JAHBGB010000044.1"/>
</dbReference>
<evidence type="ECO:0000256" key="3">
    <source>
        <dbReference type="ARBA" id="ARBA00023163"/>
    </source>
</evidence>
<evidence type="ECO:0000313" key="6">
    <source>
        <dbReference type="Proteomes" id="UP001597299"/>
    </source>
</evidence>
<name>A0ABW4Z2S9_9HYPH</name>
<dbReference type="PROSITE" id="PS50943">
    <property type="entry name" value="HTH_CROC1"/>
    <property type="match status" value="1"/>
</dbReference>
<keyword evidence="6" id="KW-1185">Reference proteome</keyword>
<accession>A0ABW4Z2S9</accession>
<organism evidence="5 6">
    <name type="scientific">Ancylobacter oerskovii</name>
    <dbReference type="NCBI Taxonomy" id="459519"/>
    <lineage>
        <taxon>Bacteria</taxon>
        <taxon>Pseudomonadati</taxon>
        <taxon>Pseudomonadota</taxon>
        <taxon>Alphaproteobacteria</taxon>
        <taxon>Hyphomicrobiales</taxon>
        <taxon>Xanthobacteraceae</taxon>
        <taxon>Ancylobacter</taxon>
    </lineage>
</organism>
<sequence>MSKLGDDLIESLEEVLAYKRGEIALPTRTVSPLPPARIKAIRKRVAKSPKEFERRFHVPARTMEGWEQGRRQPDPAAVALLRVIEKNPDAVEAALAD</sequence>
<dbReference type="EMBL" id="JBHUHD010000001">
    <property type="protein sequence ID" value="MFD2142910.1"/>
    <property type="molecule type" value="Genomic_DNA"/>
</dbReference>
<feature type="domain" description="HTH cro/C1-type" evidence="4">
    <location>
        <begin position="38"/>
        <end position="91"/>
    </location>
</feature>